<dbReference type="InterPro" id="IPR016024">
    <property type="entry name" value="ARM-type_fold"/>
</dbReference>
<feature type="compositionally biased region" description="Low complexity" evidence="1">
    <location>
        <begin position="228"/>
        <end position="239"/>
    </location>
</feature>
<dbReference type="OrthoDB" id="2155261at2759"/>
<feature type="region of interest" description="Disordered" evidence="1">
    <location>
        <begin position="203"/>
        <end position="259"/>
    </location>
</feature>
<feature type="domain" description="Formin GTPase-binding" evidence="2">
    <location>
        <begin position="88"/>
        <end position="387"/>
    </location>
</feature>
<feature type="region of interest" description="Disordered" evidence="1">
    <location>
        <begin position="1"/>
        <end position="98"/>
    </location>
</feature>
<dbReference type="SUPFAM" id="SSF48371">
    <property type="entry name" value="ARM repeat"/>
    <property type="match status" value="1"/>
</dbReference>
<dbReference type="RefSeq" id="XP_018279512.1">
    <property type="nucleotide sequence ID" value="XM_018422939.1"/>
</dbReference>
<dbReference type="InterPro" id="IPR011989">
    <property type="entry name" value="ARM-like"/>
</dbReference>
<dbReference type="Pfam" id="PF06371">
    <property type="entry name" value="Drf_GBD"/>
    <property type="match status" value="1"/>
</dbReference>
<dbReference type="GO" id="GO:0030036">
    <property type="term" value="P:actin cytoskeleton organization"/>
    <property type="evidence" value="ECO:0007669"/>
    <property type="project" value="InterPro"/>
</dbReference>
<gene>
    <name evidence="3" type="ORF">CC85DRAFT_284989</name>
</gene>
<dbReference type="GeneID" id="28983542"/>
<dbReference type="STRING" id="879819.A0A0J0XPI3"/>
<feature type="compositionally biased region" description="Polar residues" evidence="1">
    <location>
        <begin position="63"/>
        <end position="72"/>
    </location>
</feature>
<dbReference type="Proteomes" id="UP000053611">
    <property type="component" value="Unassembled WGS sequence"/>
</dbReference>
<dbReference type="SMART" id="SM01140">
    <property type="entry name" value="Drf_GBD"/>
    <property type="match status" value="1"/>
</dbReference>
<evidence type="ECO:0000313" key="3">
    <source>
        <dbReference type="EMBL" id="KLT43021.1"/>
    </source>
</evidence>
<dbReference type="InterPro" id="IPR010473">
    <property type="entry name" value="GTPase-bd"/>
</dbReference>
<dbReference type="AlphaFoldDB" id="A0A0J0XPI3"/>
<evidence type="ECO:0000256" key="1">
    <source>
        <dbReference type="SAM" id="MobiDB-lite"/>
    </source>
</evidence>
<proteinExistence type="predicted"/>
<protein>
    <recommendedName>
        <fullName evidence="2">Formin GTPase-binding domain-containing protein</fullName>
    </recommendedName>
</protein>
<dbReference type="GO" id="GO:0003779">
    <property type="term" value="F:actin binding"/>
    <property type="evidence" value="ECO:0007669"/>
    <property type="project" value="InterPro"/>
</dbReference>
<sequence length="618" mass="67968">MPLVTPRPGAPMGPPPILPAGLPVTAGATAVKQAFLHPTTPQRGASSMPPPSMPVASARPSHSSDGSRNSGRSPAGSYEERSKPPLQESMGADNVDVDTQFEDLLDQLEVPSSVRIKFATVNKSVKASILSSSMTSNPALLATLGLPPPTNGKKQPKNKASTAKLRKAKSSTALKQPPPPSPRRGVGSTCKVQGEEFVIVAGGFNSQPGKHGRGYSVDLPSPNPPYGSRPSTPRSRPSSIFMPQSPSRRGESIGPSEQPGDYVQWLSAFKGTDINMDVNKAKKLRMLLRHETTGWVAAFLDAGGYARVLDRLQDLLDVEWREEQHDDQMLYELLRCVKALGTSEVGKQALRAAHPRPLPALSALLFSEKKPGDLACRQIIVELFLFQFELYNRQPPSPVVPTCRPATPVPTSFNVTYFVRQLLLPEAENKAKDYHDFVQVAHRPRIFKAWVQELSDISRDYFWIMCHANNSLWELSEVDEKLVERPVAPGGATGGVEFEAMGYVTNQFKLINSLAASLAEENPADAHQLHQDLMMSGMDRILITMRRASTTYYPTLHLELARYVEIMRVSYAGKLPYIISKLVGPPPEEVRRHRSASEWLPRLTLDSPGRSPRRAHHS</sequence>
<organism evidence="3 4">
    <name type="scientific">Cutaneotrichosporon oleaginosum</name>
    <dbReference type="NCBI Taxonomy" id="879819"/>
    <lineage>
        <taxon>Eukaryota</taxon>
        <taxon>Fungi</taxon>
        <taxon>Dikarya</taxon>
        <taxon>Basidiomycota</taxon>
        <taxon>Agaricomycotina</taxon>
        <taxon>Tremellomycetes</taxon>
        <taxon>Trichosporonales</taxon>
        <taxon>Trichosporonaceae</taxon>
        <taxon>Cutaneotrichosporon</taxon>
    </lineage>
</organism>
<keyword evidence="4" id="KW-1185">Reference proteome</keyword>
<dbReference type="EMBL" id="KQ087199">
    <property type="protein sequence ID" value="KLT43021.1"/>
    <property type="molecule type" value="Genomic_DNA"/>
</dbReference>
<feature type="compositionally biased region" description="Pro residues" evidence="1">
    <location>
        <begin position="8"/>
        <end position="18"/>
    </location>
</feature>
<feature type="region of interest" description="Disordered" evidence="1">
    <location>
        <begin position="141"/>
        <end position="188"/>
    </location>
</feature>
<reference evidence="3 4" key="1">
    <citation type="submission" date="2015-03" db="EMBL/GenBank/DDBJ databases">
        <title>Genomics and transcriptomics of the oil-accumulating basidiomycete yeast T. oleaginosus allow insights into substrate utilization and the diverse evolutionary trajectories of mating systems in fungi.</title>
        <authorList>
            <consortium name="DOE Joint Genome Institute"/>
            <person name="Kourist R."/>
            <person name="Kracht O."/>
            <person name="Bracharz F."/>
            <person name="Lipzen A."/>
            <person name="Nolan M."/>
            <person name="Ohm R."/>
            <person name="Grigoriev I."/>
            <person name="Sun S."/>
            <person name="Heitman J."/>
            <person name="Bruck T."/>
            <person name="Nowrousian M."/>
        </authorList>
    </citation>
    <scope>NUCLEOTIDE SEQUENCE [LARGE SCALE GENOMIC DNA]</scope>
    <source>
        <strain evidence="3 4">IBC0246</strain>
    </source>
</reference>
<evidence type="ECO:0000313" key="4">
    <source>
        <dbReference type="Proteomes" id="UP000053611"/>
    </source>
</evidence>
<name>A0A0J0XPI3_9TREE</name>
<accession>A0A0J0XPI3</accession>
<evidence type="ECO:0000259" key="2">
    <source>
        <dbReference type="SMART" id="SM01140"/>
    </source>
</evidence>
<dbReference type="Gene3D" id="1.25.10.10">
    <property type="entry name" value="Leucine-rich Repeat Variant"/>
    <property type="match status" value="1"/>
</dbReference>
<dbReference type="GO" id="GO:0031267">
    <property type="term" value="F:small GTPase binding"/>
    <property type="evidence" value="ECO:0007669"/>
    <property type="project" value="InterPro"/>
</dbReference>